<keyword evidence="5" id="KW-1185">Reference proteome</keyword>
<keyword evidence="2" id="KW-1015">Disulfide bond</keyword>
<dbReference type="InterPro" id="IPR057774">
    <property type="entry name" value="D8C_UMOD/GP2/OIT3-like"/>
</dbReference>
<dbReference type="EMBL" id="CAJPWZ010003160">
    <property type="protein sequence ID" value="CAG2253685.1"/>
    <property type="molecule type" value="Genomic_DNA"/>
</dbReference>
<accession>A0A8S3VJG1</accession>
<reference evidence="4" key="1">
    <citation type="submission" date="2021-03" db="EMBL/GenBank/DDBJ databases">
        <authorList>
            <person name="Bekaert M."/>
        </authorList>
    </citation>
    <scope>NUCLEOTIDE SEQUENCE</scope>
</reference>
<dbReference type="OrthoDB" id="10043005at2759"/>
<feature type="domain" description="UMOD/GP2/OIT3-like D8C" evidence="3">
    <location>
        <begin position="75"/>
        <end position="155"/>
    </location>
</feature>
<dbReference type="AlphaFoldDB" id="A0A8S3VJG1"/>
<name>A0A8S3VJG1_MYTED</name>
<sequence length="385" mass="43267">MNQYIKHLTMSRILVPLTLVSIYFRLTIIQAADPCKTHEVLQDDTRSAIRELGSTETEFCDRSLKLAWYKLEDPILGNATDMPTQCIPILRCASTAPIWLNGTLPKNNGDVEKIKACKRGFLSCCDNEFQIDVKNCGTFNVYHLSPLSSCMGRYCTVGKAKCKPGTSSESGYEPCHKADITFNVKPRIIPHIPATDFNDTERQLTFRCTGNYYSYRTMTFDIKYMIDGIEIPSNTSNLSHNEILTKSKYRLFNVERLSQATAEVINALIFLVKLVNPQVTVFAGESAKIDIVSTVPVACYTIKNRRGNCLLSFEMHDFKEDGNDACNSSETTPASACGLIMNGWNWNSPTSMYVTTLRNLKYQSEYTAIVKLRCTTEPSISYGNI</sequence>
<organism evidence="4 5">
    <name type="scientific">Mytilus edulis</name>
    <name type="common">Blue mussel</name>
    <dbReference type="NCBI Taxonomy" id="6550"/>
    <lineage>
        <taxon>Eukaryota</taxon>
        <taxon>Metazoa</taxon>
        <taxon>Spiralia</taxon>
        <taxon>Lophotrochozoa</taxon>
        <taxon>Mollusca</taxon>
        <taxon>Bivalvia</taxon>
        <taxon>Autobranchia</taxon>
        <taxon>Pteriomorphia</taxon>
        <taxon>Mytilida</taxon>
        <taxon>Mytiloidea</taxon>
        <taxon>Mytilidae</taxon>
        <taxon>Mytilinae</taxon>
        <taxon>Mytilus</taxon>
    </lineage>
</organism>
<evidence type="ECO:0000256" key="2">
    <source>
        <dbReference type="ARBA" id="ARBA00023157"/>
    </source>
</evidence>
<comment type="caution">
    <text evidence="4">The sequence shown here is derived from an EMBL/GenBank/DDBJ whole genome shotgun (WGS) entry which is preliminary data.</text>
</comment>
<dbReference type="Proteomes" id="UP000683360">
    <property type="component" value="Unassembled WGS sequence"/>
</dbReference>
<dbReference type="Pfam" id="PF23283">
    <property type="entry name" value="D8C_UMOD"/>
    <property type="match status" value="1"/>
</dbReference>
<evidence type="ECO:0000313" key="4">
    <source>
        <dbReference type="EMBL" id="CAG2253685.1"/>
    </source>
</evidence>
<evidence type="ECO:0000256" key="1">
    <source>
        <dbReference type="ARBA" id="ARBA00022729"/>
    </source>
</evidence>
<evidence type="ECO:0000259" key="3">
    <source>
        <dbReference type="Pfam" id="PF23283"/>
    </source>
</evidence>
<protein>
    <recommendedName>
        <fullName evidence="3">UMOD/GP2/OIT3-like D8C domain-containing protein</fullName>
    </recommendedName>
</protein>
<gene>
    <name evidence="4" type="ORF">MEDL_65207</name>
</gene>
<evidence type="ECO:0000313" key="5">
    <source>
        <dbReference type="Proteomes" id="UP000683360"/>
    </source>
</evidence>
<keyword evidence="1" id="KW-0732">Signal</keyword>
<proteinExistence type="predicted"/>